<organism evidence="3 4">
    <name type="scientific">Nostocoides australiense Ben110</name>
    <dbReference type="NCBI Taxonomy" id="1193182"/>
    <lineage>
        <taxon>Bacteria</taxon>
        <taxon>Bacillati</taxon>
        <taxon>Actinomycetota</taxon>
        <taxon>Actinomycetes</taxon>
        <taxon>Micrococcales</taxon>
        <taxon>Intrasporangiaceae</taxon>
        <taxon>Nostocoides</taxon>
    </lineage>
</organism>
<comment type="caution">
    <text evidence="3">The sequence shown here is derived from an EMBL/GenBank/DDBJ whole genome shotgun (WGS) entry which is preliminary data.</text>
</comment>
<dbReference type="Pfam" id="PF13276">
    <property type="entry name" value="HTH_21"/>
    <property type="match status" value="1"/>
</dbReference>
<dbReference type="InterPro" id="IPR001584">
    <property type="entry name" value="Integrase_cat-core"/>
</dbReference>
<dbReference type="InterPro" id="IPR012337">
    <property type="entry name" value="RNaseH-like_sf"/>
</dbReference>
<dbReference type="STRING" id="1193182.BN11_1880003"/>
<dbReference type="InterPro" id="IPR050900">
    <property type="entry name" value="Transposase_IS3/IS150/IS904"/>
</dbReference>
<accession>W6K2P4</accession>
<dbReference type="PROSITE" id="PS50994">
    <property type="entry name" value="INTEGRASE"/>
    <property type="match status" value="1"/>
</dbReference>
<dbReference type="GO" id="GO:0015074">
    <property type="term" value="P:DNA integration"/>
    <property type="evidence" value="ECO:0007669"/>
    <property type="project" value="InterPro"/>
</dbReference>
<name>W6K2P4_9MICO</name>
<dbReference type="PANTHER" id="PTHR46889">
    <property type="entry name" value="TRANSPOSASE INSF FOR INSERTION SEQUENCE IS3B-RELATED"/>
    <property type="match status" value="1"/>
</dbReference>
<dbReference type="GO" id="GO:0003676">
    <property type="term" value="F:nucleic acid binding"/>
    <property type="evidence" value="ECO:0007669"/>
    <property type="project" value="InterPro"/>
</dbReference>
<protein>
    <submittedName>
        <fullName evidence="3">Integrase, catalytic region</fullName>
    </submittedName>
</protein>
<evidence type="ECO:0000313" key="4">
    <source>
        <dbReference type="Proteomes" id="UP000035763"/>
    </source>
</evidence>
<dbReference type="NCBIfam" id="NF033516">
    <property type="entry name" value="transpos_IS3"/>
    <property type="match status" value="1"/>
</dbReference>
<evidence type="ECO:0000259" key="2">
    <source>
        <dbReference type="PROSITE" id="PS50994"/>
    </source>
</evidence>
<dbReference type="InterPro" id="IPR025948">
    <property type="entry name" value="HTH-like_dom"/>
</dbReference>
<evidence type="ECO:0000313" key="3">
    <source>
        <dbReference type="EMBL" id="CCH72669.1"/>
    </source>
</evidence>
<dbReference type="Pfam" id="PF00665">
    <property type="entry name" value="rve"/>
    <property type="match status" value="1"/>
</dbReference>
<dbReference type="Pfam" id="PF13333">
    <property type="entry name" value="rve_2"/>
    <property type="match status" value="1"/>
</dbReference>
<gene>
    <name evidence="3" type="ORF">BN11_1880003</name>
</gene>
<dbReference type="AlphaFoldDB" id="W6K2P4"/>
<dbReference type="PANTHER" id="PTHR46889:SF4">
    <property type="entry name" value="TRANSPOSASE INSO FOR INSERTION SEQUENCE ELEMENT IS911B-RELATED"/>
    <property type="match status" value="1"/>
</dbReference>
<dbReference type="InterPro" id="IPR048020">
    <property type="entry name" value="Transpos_IS3"/>
</dbReference>
<dbReference type="SUPFAM" id="SSF53098">
    <property type="entry name" value="Ribonuclease H-like"/>
    <property type="match status" value="1"/>
</dbReference>
<keyword evidence="4" id="KW-1185">Reference proteome</keyword>
<sequence>MIAAEKATYEVTRMVELLGVSRSGFYAWQARQSAQPGPRASRAADLLVKIKVAHDASDGVNGAPRITADLRDAGEVVSEKTVAKLMRQNNIRGISPRPWTPITTISDERVHAIPDLVARRFDQGALNLVWTSDITYLATREGWLYLCAVRDGCSRRVLGYAFADSLHTDIVETALRRAVTFRDPATGSTAGVIFHADRGCQYTSAQLAEVADEVGVRLSVGRTGVCWDNSQIESFWSTLKTEFYTRHEFTTRAEAIAAVSTWIETVYNRRRRHSALGQISPVTFENRITTAAEQAA</sequence>
<feature type="domain" description="Integrase catalytic" evidence="2">
    <location>
        <begin position="110"/>
        <end position="289"/>
    </location>
</feature>
<evidence type="ECO:0000256" key="1">
    <source>
        <dbReference type="ARBA" id="ARBA00002286"/>
    </source>
</evidence>
<dbReference type="InterPro" id="IPR036397">
    <property type="entry name" value="RNaseH_sf"/>
</dbReference>
<dbReference type="Gene3D" id="3.30.420.10">
    <property type="entry name" value="Ribonuclease H-like superfamily/Ribonuclease H"/>
    <property type="match status" value="1"/>
</dbReference>
<proteinExistence type="predicted"/>
<comment type="function">
    <text evidence="1">Involved in the transposition of the insertion sequence.</text>
</comment>
<dbReference type="Proteomes" id="UP000035763">
    <property type="component" value="Unassembled WGS sequence"/>
</dbReference>
<reference evidence="3 4" key="1">
    <citation type="journal article" date="2013" name="ISME J.">
        <title>A metabolic model for members of the genus Tetrasphaera involved in enhanced biological phosphorus removal.</title>
        <authorList>
            <person name="Kristiansen R."/>
            <person name="Nguyen H.T.T."/>
            <person name="Saunders A.M."/>
            <person name="Nielsen J.L."/>
            <person name="Wimmer R."/>
            <person name="Le V.Q."/>
            <person name="McIlroy S.J."/>
            <person name="Petrovski S."/>
            <person name="Seviour R.J."/>
            <person name="Calteau A."/>
            <person name="Nielsen K.L."/>
            <person name="Nielsen P.H."/>
        </authorList>
    </citation>
    <scope>NUCLEOTIDE SEQUENCE [LARGE SCALE GENOMIC DNA]</scope>
    <source>
        <strain evidence="3 4">Ben110</strain>
    </source>
</reference>
<dbReference type="EMBL" id="CAJA01000099">
    <property type="protein sequence ID" value="CCH72669.1"/>
    <property type="molecule type" value="Genomic_DNA"/>
</dbReference>